<dbReference type="KEGG" id="ccel:CCDG5_1181"/>
<dbReference type="EMBL" id="LM995447">
    <property type="protein sequence ID" value="CDZ24296.1"/>
    <property type="molecule type" value="Genomic_DNA"/>
</dbReference>
<keyword evidence="1" id="KW-0472">Membrane</keyword>
<keyword evidence="1" id="KW-1133">Transmembrane helix</keyword>
<dbReference type="Pfam" id="PF07670">
    <property type="entry name" value="Gate"/>
    <property type="match status" value="1"/>
</dbReference>
<evidence type="ECO:0000313" key="4">
    <source>
        <dbReference type="Proteomes" id="UP000032431"/>
    </source>
</evidence>
<feature type="transmembrane region" description="Helical" evidence="1">
    <location>
        <begin position="33"/>
        <end position="54"/>
    </location>
</feature>
<gene>
    <name evidence="3" type="ORF">CCDG5_1181</name>
</gene>
<dbReference type="HOGENOM" id="CLU_089992_1_0_9"/>
<sequence>MMNWIWFILIAVSVVFGIATGRINEVSQATLNGAVNAVTLFLTLLGSICLWNGLMKIADACGITKALAKILAPITKHLFPDLSPSGPGMKAICMNMAANFLGLGNAATPFGLSAMKYMSKQAIDKNTATNSMAMFIVINTACLQLIPTTIAVIRIKYGSSSPFEILPCVWMSSIVTLICGIILARLFENTSLHTTRIKAKRPT</sequence>
<dbReference type="OrthoDB" id="9782481at2"/>
<evidence type="ECO:0000256" key="1">
    <source>
        <dbReference type="SAM" id="Phobius"/>
    </source>
</evidence>
<dbReference type="InterPro" id="IPR011642">
    <property type="entry name" value="Gate_dom"/>
</dbReference>
<evidence type="ECO:0000259" key="2">
    <source>
        <dbReference type="Pfam" id="PF07670"/>
    </source>
</evidence>
<dbReference type="Proteomes" id="UP000032431">
    <property type="component" value="Chromosome I"/>
</dbReference>
<feature type="transmembrane region" description="Helical" evidence="1">
    <location>
        <begin position="92"/>
        <end position="112"/>
    </location>
</feature>
<name>A0A078KKT1_9FIRM</name>
<organism evidence="3 4">
    <name type="scientific">[Clostridium] cellulosi</name>
    <dbReference type="NCBI Taxonomy" id="29343"/>
    <lineage>
        <taxon>Bacteria</taxon>
        <taxon>Bacillati</taxon>
        <taxon>Bacillota</taxon>
        <taxon>Clostridia</taxon>
        <taxon>Eubacteriales</taxon>
        <taxon>Oscillospiraceae</taxon>
        <taxon>Oscillospiraceae incertae sedis</taxon>
    </lineage>
</organism>
<keyword evidence="4" id="KW-1185">Reference proteome</keyword>
<dbReference type="AlphaFoldDB" id="A0A078KKT1"/>
<accession>A0A078KKT1</accession>
<feature type="transmembrane region" description="Helical" evidence="1">
    <location>
        <begin position="132"/>
        <end position="153"/>
    </location>
</feature>
<feature type="transmembrane region" description="Helical" evidence="1">
    <location>
        <begin position="165"/>
        <end position="187"/>
    </location>
</feature>
<dbReference type="PATRIC" id="fig|29343.3.peg.1239"/>
<feature type="domain" description="Nucleoside transporter/FeoB GTPase Gate" evidence="2">
    <location>
        <begin position="41"/>
        <end position="153"/>
    </location>
</feature>
<protein>
    <submittedName>
        <fullName evidence="3">Nucleoside recognition domain-containing protein</fullName>
    </submittedName>
</protein>
<reference evidence="4" key="1">
    <citation type="submission" date="2014-07" db="EMBL/GenBank/DDBJ databases">
        <authorList>
            <person name="Wibberg D."/>
        </authorList>
    </citation>
    <scope>NUCLEOTIDE SEQUENCE [LARGE SCALE GENOMIC DNA]</scope>
    <source>
        <strain evidence="4">DG5</strain>
    </source>
</reference>
<evidence type="ECO:0000313" key="3">
    <source>
        <dbReference type="EMBL" id="CDZ24296.1"/>
    </source>
</evidence>
<dbReference type="STRING" id="29343.CCDG5_1181"/>
<keyword evidence="1" id="KW-0812">Transmembrane</keyword>
<proteinExistence type="predicted"/>